<name>A0ABU4AQV0_9HYPH</name>
<dbReference type="InterPro" id="IPR011852">
    <property type="entry name" value="TRAP_TAXI"/>
</dbReference>
<organism evidence="2 3">
    <name type="scientific">Nitratireductor aquimarinus</name>
    <dbReference type="NCBI Taxonomy" id="889300"/>
    <lineage>
        <taxon>Bacteria</taxon>
        <taxon>Pseudomonadati</taxon>
        <taxon>Pseudomonadota</taxon>
        <taxon>Alphaproteobacteria</taxon>
        <taxon>Hyphomicrobiales</taxon>
        <taxon>Phyllobacteriaceae</taxon>
        <taxon>Nitratireductor</taxon>
    </lineage>
</organism>
<dbReference type="SUPFAM" id="SSF53850">
    <property type="entry name" value="Periplasmic binding protein-like II"/>
    <property type="match status" value="1"/>
</dbReference>
<dbReference type="NCBIfam" id="TIGR02122">
    <property type="entry name" value="TRAP_TAXI"/>
    <property type="match status" value="1"/>
</dbReference>
<evidence type="ECO:0000313" key="2">
    <source>
        <dbReference type="EMBL" id="MDV6228626.1"/>
    </source>
</evidence>
<reference evidence="2 3" key="1">
    <citation type="submission" date="2023-10" db="EMBL/GenBank/DDBJ databases">
        <authorList>
            <person name="Venkata Ramana C."/>
            <person name="Sasikala C."/>
            <person name="Dhurka M."/>
        </authorList>
    </citation>
    <scope>NUCLEOTIDE SEQUENCE [LARGE SCALE GENOMIC DNA]</scope>
    <source>
        <strain evidence="2 3">KCTC 32151</strain>
    </source>
</reference>
<feature type="chain" id="PRO_5046865662" evidence="1">
    <location>
        <begin position="28"/>
        <end position="326"/>
    </location>
</feature>
<evidence type="ECO:0000256" key="1">
    <source>
        <dbReference type="SAM" id="SignalP"/>
    </source>
</evidence>
<comment type="caution">
    <text evidence="2">The sequence shown here is derived from an EMBL/GenBank/DDBJ whole genome shotgun (WGS) entry which is preliminary data.</text>
</comment>
<protein>
    <submittedName>
        <fullName evidence="2">TAXI family TRAP transporter solute-binding subunit</fullName>
    </submittedName>
</protein>
<keyword evidence="3" id="KW-1185">Reference proteome</keyword>
<feature type="signal peptide" evidence="1">
    <location>
        <begin position="1"/>
        <end position="27"/>
    </location>
</feature>
<evidence type="ECO:0000313" key="3">
    <source>
        <dbReference type="Proteomes" id="UP001185659"/>
    </source>
</evidence>
<proteinExistence type="predicted"/>
<gene>
    <name evidence="2" type="ORF">R2G56_20250</name>
</gene>
<dbReference type="PANTHER" id="PTHR42941:SF1">
    <property type="entry name" value="SLL1037 PROTEIN"/>
    <property type="match status" value="1"/>
</dbReference>
<dbReference type="Gene3D" id="3.40.190.10">
    <property type="entry name" value="Periplasmic binding protein-like II"/>
    <property type="match status" value="2"/>
</dbReference>
<dbReference type="RefSeq" id="WP_206552984.1">
    <property type="nucleotide sequence ID" value="NZ_JAEKJX010000004.1"/>
</dbReference>
<sequence length="326" mass="35612">MFKIPSKIRHAALFAAASIMVSSAASAQEQLSIGTSSSGSGPYINGATISEVFNNAQDKYKLSVQTTGGYRDNLGLVLNSELDIALNTLIDLEFAYNKRNDFANIPIADEFKNLRQLFIFSVVPENVFVREDSGITSLEGIKGHAINLNTPSSFTYGLNLELLKAAGLSTDDIKAGTVSTGQVFDEIRNGVFDGGMHVFQVGLANAQQLSSTVPMRYLNLDPEVIERLNEVYYDLLVPFEVPAGTYRGQDEPVSTFGLAQVIYTDAEADEDMIYEFTKAFWENLQALGESNTSFKGLTVELGAQKRTVPMHPGAERYFKEIGAIAD</sequence>
<dbReference type="EMBL" id="JAWLIP010000011">
    <property type="protein sequence ID" value="MDV6228626.1"/>
    <property type="molecule type" value="Genomic_DNA"/>
</dbReference>
<dbReference type="Pfam" id="PF16868">
    <property type="entry name" value="NMT1_3"/>
    <property type="match status" value="1"/>
</dbReference>
<dbReference type="PANTHER" id="PTHR42941">
    <property type="entry name" value="SLL1037 PROTEIN"/>
    <property type="match status" value="1"/>
</dbReference>
<dbReference type="Proteomes" id="UP001185659">
    <property type="component" value="Unassembled WGS sequence"/>
</dbReference>
<keyword evidence="1" id="KW-0732">Signal</keyword>
<accession>A0ABU4AQV0</accession>